<evidence type="ECO:0000256" key="6">
    <source>
        <dbReference type="HAMAP-Rule" id="MF_01885"/>
    </source>
</evidence>
<dbReference type="GO" id="GO:0008757">
    <property type="term" value="F:S-adenosylmethionine-dependent methyltransferase activity"/>
    <property type="evidence" value="ECO:0007669"/>
    <property type="project" value="UniProtKB-UniRule"/>
</dbReference>
<evidence type="ECO:0000256" key="2">
    <source>
        <dbReference type="ARBA" id="ARBA00022603"/>
    </source>
</evidence>
<comment type="catalytic activity">
    <reaction evidence="6">
        <text>5-carboxymethylaminomethyluridine(34) in tRNA(Leu) + S-adenosyl-L-methionine = 5-carboxymethylaminomethyl-2'-O-methyluridine(34) in tRNA(Leu) + S-adenosyl-L-homocysteine + H(+)</text>
        <dbReference type="Rhea" id="RHEA:43088"/>
        <dbReference type="Rhea" id="RHEA-COMP:10333"/>
        <dbReference type="Rhea" id="RHEA-COMP:10334"/>
        <dbReference type="ChEBI" id="CHEBI:15378"/>
        <dbReference type="ChEBI" id="CHEBI:57856"/>
        <dbReference type="ChEBI" id="CHEBI:59789"/>
        <dbReference type="ChEBI" id="CHEBI:74508"/>
        <dbReference type="ChEBI" id="CHEBI:74511"/>
        <dbReference type="EC" id="2.1.1.207"/>
    </reaction>
</comment>
<evidence type="ECO:0000256" key="4">
    <source>
        <dbReference type="ARBA" id="ARBA00022691"/>
    </source>
</evidence>
<evidence type="ECO:0000313" key="9">
    <source>
        <dbReference type="EMBL" id="HIU62708.1"/>
    </source>
</evidence>
<comment type="similarity">
    <text evidence="6">Belongs to the class IV-like SAM-binding methyltransferase superfamily. RNA methyltransferase TrmH family. TrmL subfamily.</text>
</comment>
<evidence type="ECO:0000259" key="8">
    <source>
        <dbReference type="Pfam" id="PF00588"/>
    </source>
</evidence>
<name>A0A9D1SK85_9FIRM</name>
<organism evidence="9 10">
    <name type="scientific">Candidatus Caccalectryoclostridium excrementigallinarum</name>
    <dbReference type="NCBI Taxonomy" id="2840710"/>
    <lineage>
        <taxon>Bacteria</taxon>
        <taxon>Bacillati</taxon>
        <taxon>Bacillota</taxon>
        <taxon>Clostridia</taxon>
        <taxon>Christensenellales</taxon>
        <taxon>Christensenellaceae</taxon>
        <taxon>Christensenellaceae incertae sedis</taxon>
        <taxon>Candidatus Caccalectryoclostridium</taxon>
    </lineage>
</organism>
<keyword evidence="5 6" id="KW-0819">tRNA processing</keyword>
<dbReference type="PANTHER" id="PTHR42971">
    <property type="entry name" value="TRNA (CYTIDINE(34)-2'-O)-METHYLTRANSFERASE"/>
    <property type="match status" value="1"/>
</dbReference>
<keyword evidence="4 6" id="KW-0949">S-adenosyl-L-methionine</keyword>
<dbReference type="HAMAP" id="MF_01885">
    <property type="entry name" value="tRNA_methyltr_TrmL"/>
    <property type="match status" value="1"/>
</dbReference>
<keyword evidence="1 6" id="KW-0963">Cytoplasm</keyword>
<feature type="binding site" evidence="6 7">
    <location>
        <position position="119"/>
    </location>
    <ligand>
        <name>S-adenosyl-L-methionine</name>
        <dbReference type="ChEBI" id="CHEBI:59789"/>
    </ligand>
</feature>
<feature type="domain" description="tRNA/rRNA methyltransferase SpoU type" evidence="8">
    <location>
        <begin position="2"/>
        <end position="69"/>
    </location>
</feature>
<evidence type="ECO:0000256" key="1">
    <source>
        <dbReference type="ARBA" id="ARBA00022490"/>
    </source>
</evidence>
<comment type="caution">
    <text evidence="6">Lacks conserved residue(s) required for the propagation of feature annotation.</text>
</comment>
<gene>
    <name evidence="9" type="ORF">IAB07_02930</name>
</gene>
<dbReference type="InterPro" id="IPR029026">
    <property type="entry name" value="tRNA_m1G_MTases_N"/>
</dbReference>
<evidence type="ECO:0000313" key="10">
    <source>
        <dbReference type="Proteomes" id="UP000824145"/>
    </source>
</evidence>
<dbReference type="CDD" id="cd18094">
    <property type="entry name" value="SpoU-like_TrmL"/>
    <property type="match status" value="1"/>
</dbReference>
<dbReference type="PIRSF" id="PIRSF029256">
    <property type="entry name" value="SpoU_TrmH_prd"/>
    <property type="match status" value="1"/>
</dbReference>
<dbReference type="PANTHER" id="PTHR42971:SF1">
    <property type="entry name" value="TRNA (CYTIDINE(34)-2'-O)-METHYLTRANSFERASE"/>
    <property type="match status" value="1"/>
</dbReference>
<dbReference type="Gene3D" id="3.40.1280.10">
    <property type="match status" value="1"/>
</dbReference>
<dbReference type="SUPFAM" id="SSF75217">
    <property type="entry name" value="alpha/beta knot"/>
    <property type="match status" value="1"/>
</dbReference>
<dbReference type="InterPro" id="IPR029028">
    <property type="entry name" value="Alpha/beta_knot_MTases"/>
</dbReference>
<sequence length="184" mass="21176">MINIVLFEPEIPNNTGNIVRTCAATGAVLHVIEPCGFSWEDKYLKRSGLDYWEISDVRRYENIYDFLKKNFGYEGEENMDKAVKKASEKAGIQTLFSSTKGSVVHSEINFERDCFVFFGRETRGLPESLLKENYDKTFRIPMRANARSLNLANSVAIVVYEYLRRFGYEDLKTKGELTGRDEGR</sequence>
<comment type="function">
    <text evidence="6">Could methylate the ribose at the nucleotide 34 wobble position in tRNA.</text>
</comment>
<dbReference type="Pfam" id="PF00588">
    <property type="entry name" value="SpoU_methylase"/>
    <property type="match status" value="2"/>
</dbReference>
<reference evidence="9" key="1">
    <citation type="submission" date="2020-10" db="EMBL/GenBank/DDBJ databases">
        <authorList>
            <person name="Gilroy R."/>
        </authorList>
    </citation>
    <scope>NUCLEOTIDE SEQUENCE</scope>
    <source>
        <strain evidence="9">9366</strain>
    </source>
</reference>
<reference evidence="9" key="2">
    <citation type="journal article" date="2021" name="PeerJ">
        <title>Extensive microbial diversity within the chicken gut microbiome revealed by metagenomics and culture.</title>
        <authorList>
            <person name="Gilroy R."/>
            <person name="Ravi A."/>
            <person name="Getino M."/>
            <person name="Pursley I."/>
            <person name="Horton D.L."/>
            <person name="Alikhan N.F."/>
            <person name="Baker D."/>
            <person name="Gharbi K."/>
            <person name="Hall N."/>
            <person name="Watson M."/>
            <person name="Adriaenssens E.M."/>
            <person name="Foster-Nyarko E."/>
            <person name="Jarju S."/>
            <person name="Secka A."/>
            <person name="Antonio M."/>
            <person name="Oren A."/>
            <person name="Chaudhuri R.R."/>
            <person name="La Ragione R."/>
            <person name="Hildebrand F."/>
            <person name="Pallen M.J."/>
        </authorList>
    </citation>
    <scope>NUCLEOTIDE SEQUENCE</scope>
    <source>
        <strain evidence="9">9366</strain>
    </source>
</reference>
<evidence type="ECO:0000256" key="3">
    <source>
        <dbReference type="ARBA" id="ARBA00022679"/>
    </source>
</evidence>
<dbReference type="GO" id="GO:0008175">
    <property type="term" value="F:tRNA methyltransferase activity"/>
    <property type="evidence" value="ECO:0007669"/>
    <property type="project" value="UniProtKB-UniRule"/>
</dbReference>
<comment type="subcellular location">
    <subcellularLocation>
        <location evidence="6">Cytoplasm</location>
    </subcellularLocation>
</comment>
<protein>
    <recommendedName>
        <fullName evidence="6">Putative tRNA (cytidine(34)-2'-O)-methyltransferase</fullName>
        <ecNumber evidence="6">2.1.1.207</ecNumber>
    </recommendedName>
    <alternativeName>
        <fullName evidence="6">tRNA (cytidine/uridine-2'-O-)-methyltransferase</fullName>
    </alternativeName>
</protein>
<evidence type="ECO:0000256" key="7">
    <source>
        <dbReference type="PIRSR" id="PIRSR029256-1"/>
    </source>
</evidence>
<dbReference type="EC" id="2.1.1.207" evidence="6"/>
<dbReference type="InterPro" id="IPR001537">
    <property type="entry name" value="SpoU_MeTrfase"/>
</dbReference>
<keyword evidence="2 6" id="KW-0489">Methyltransferase</keyword>
<evidence type="ECO:0000256" key="5">
    <source>
        <dbReference type="ARBA" id="ARBA00022694"/>
    </source>
</evidence>
<dbReference type="EMBL" id="DVNJ01000015">
    <property type="protein sequence ID" value="HIU62708.1"/>
    <property type="molecule type" value="Genomic_DNA"/>
</dbReference>
<dbReference type="AlphaFoldDB" id="A0A9D1SK85"/>
<comment type="caution">
    <text evidence="9">The sequence shown here is derived from an EMBL/GenBank/DDBJ whole genome shotgun (WGS) entry which is preliminary data.</text>
</comment>
<feature type="domain" description="tRNA/rRNA methyltransferase SpoU type" evidence="8">
    <location>
        <begin position="77"/>
        <end position="160"/>
    </location>
</feature>
<comment type="catalytic activity">
    <reaction evidence="6">
        <text>cytidine(34) in tRNA + S-adenosyl-L-methionine = 2'-O-methylcytidine(34) in tRNA + S-adenosyl-L-homocysteine + H(+)</text>
        <dbReference type="Rhea" id="RHEA:43084"/>
        <dbReference type="Rhea" id="RHEA-COMP:10331"/>
        <dbReference type="Rhea" id="RHEA-COMP:10332"/>
        <dbReference type="ChEBI" id="CHEBI:15378"/>
        <dbReference type="ChEBI" id="CHEBI:57856"/>
        <dbReference type="ChEBI" id="CHEBI:59789"/>
        <dbReference type="ChEBI" id="CHEBI:74495"/>
        <dbReference type="ChEBI" id="CHEBI:82748"/>
        <dbReference type="EC" id="2.1.1.207"/>
    </reaction>
</comment>
<dbReference type="GO" id="GO:0005737">
    <property type="term" value="C:cytoplasm"/>
    <property type="evidence" value="ECO:0007669"/>
    <property type="project" value="UniProtKB-SubCell"/>
</dbReference>
<feature type="binding site" evidence="6 7">
    <location>
        <position position="140"/>
    </location>
    <ligand>
        <name>S-adenosyl-L-methionine</name>
        <dbReference type="ChEBI" id="CHEBI:59789"/>
    </ligand>
</feature>
<proteinExistence type="inferred from homology"/>
<feature type="binding site" evidence="6 7">
    <location>
        <position position="148"/>
    </location>
    <ligand>
        <name>S-adenosyl-L-methionine</name>
        <dbReference type="ChEBI" id="CHEBI:59789"/>
    </ligand>
</feature>
<dbReference type="Proteomes" id="UP000824145">
    <property type="component" value="Unassembled WGS sequence"/>
</dbReference>
<dbReference type="InterPro" id="IPR016914">
    <property type="entry name" value="TrmL"/>
</dbReference>
<dbReference type="GO" id="GO:0002130">
    <property type="term" value="P:wobble position ribose methylation"/>
    <property type="evidence" value="ECO:0007669"/>
    <property type="project" value="TreeGrafter"/>
</dbReference>
<keyword evidence="3 6" id="KW-0808">Transferase</keyword>
<accession>A0A9D1SK85</accession>
<dbReference type="GO" id="GO:0003723">
    <property type="term" value="F:RNA binding"/>
    <property type="evidence" value="ECO:0007669"/>
    <property type="project" value="InterPro"/>
</dbReference>